<feature type="compositionally biased region" description="Acidic residues" evidence="1">
    <location>
        <begin position="148"/>
        <end position="168"/>
    </location>
</feature>
<sequence length="180" mass="19934">MATYEELLAQSFGTDEQRARYRTFPRPRPRRRAPEPPEYYGKVMTTCCIATDSLIYCVQYSVKAVVKLARSFCISLNQEASTTDPENTNAVETVETVATDDADTDTIFTDDNENDSTITTEDADTLPIDEVESKPSDYAYAYNHGASDGEDTDNDASEIEVSQNEETDGYAGDSDATLEN</sequence>
<dbReference type="AlphaFoldDB" id="A0AAE9FJD6"/>
<gene>
    <name evidence="2" type="ORF">L5515_018972</name>
</gene>
<evidence type="ECO:0000313" key="3">
    <source>
        <dbReference type="Proteomes" id="UP000829354"/>
    </source>
</evidence>
<name>A0AAE9FJD6_CAEBR</name>
<accession>A0AAE9FJD6</accession>
<proteinExistence type="predicted"/>
<organism evidence="2 3">
    <name type="scientific">Caenorhabditis briggsae</name>
    <dbReference type="NCBI Taxonomy" id="6238"/>
    <lineage>
        <taxon>Eukaryota</taxon>
        <taxon>Metazoa</taxon>
        <taxon>Ecdysozoa</taxon>
        <taxon>Nematoda</taxon>
        <taxon>Chromadorea</taxon>
        <taxon>Rhabditida</taxon>
        <taxon>Rhabditina</taxon>
        <taxon>Rhabditomorpha</taxon>
        <taxon>Rhabditoidea</taxon>
        <taxon>Rhabditidae</taxon>
        <taxon>Peloderinae</taxon>
        <taxon>Caenorhabditis</taxon>
    </lineage>
</organism>
<feature type="region of interest" description="Disordered" evidence="1">
    <location>
        <begin position="140"/>
        <end position="180"/>
    </location>
</feature>
<dbReference type="Proteomes" id="UP000829354">
    <property type="component" value="Chromosome X"/>
</dbReference>
<keyword evidence="3" id="KW-1185">Reference proteome</keyword>
<protein>
    <submittedName>
        <fullName evidence="2">Uncharacterized protein</fullName>
    </submittedName>
</protein>
<reference evidence="2 3" key="1">
    <citation type="submission" date="2022-04" db="EMBL/GenBank/DDBJ databases">
        <title>Chromosome-level reference genomes for two strains of Caenorhabditis briggsae: an improved platform for comparative genomics.</title>
        <authorList>
            <person name="Stevens L."/>
            <person name="Andersen E."/>
        </authorList>
    </citation>
    <scope>NUCLEOTIDE SEQUENCE [LARGE SCALE GENOMIC DNA]</scope>
    <source>
        <strain evidence="2">VX34</strain>
        <tissue evidence="2">Whole-organism</tissue>
    </source>
</reference>
<evidence type="ECO:0000313" key="2">
    <source>
        <dbReference type="EMBL" id="UMM43495.1"/>
    </source>
</evidence>
<dbReference type="EMBL" id="CP092625">
    <property type="protein sequence ID" value="UMM43495.1"/>
    <property type="molecule type" value="Genomic_DNA"/>
</dbReference>
<evidence type="ECO:0000256" key="1">
    <source>
        <dbReference type="SAM" id="MobiDB-lite"/>
    </source>
</evidence>